<evidence type="ECO:0000256" key="5">
    <source>
        <dbReference type="ARBA" id="ARBA00022692"/>
    </source>
</evidence>
<dbReference type="Pfam" id="PF10326">
    <property type="entry name" value="7TM_GPCR_Str"/>
    <property type="match status" value="1"/>
</dbReference>
<dbReference type="EMBL" id="DS268445">
    <property type="protein sequence ID" value="EFP02044.1"/>
    <property type="molecule type" value="Genomic_DNA"/>
</dbReference>
<dbReference type="InParanoid" id="E3MHL6"/>
<keyword evidence="11" id="KW-0325">Glycoprotein</keyword>
<dbReference type="KEGG" id="crq:GCK72_016934"/>
<dbReference type="GeneID" id="9808579"/>
<dbReference type="eggNOG" id="ENOG502TKK4">
    <property type="taxonomic scope" value="Eukaryota"/>
</dbReference>
<evidence type="ECO:0000256" key="10">
    <source>
        <dbReference type="ARBA" id="ARBA00023170"/>
    </source>
</evidence>
<keyword evidence="6" id="KW-0552">Olfaction</keyword>
<feature type="transmembrane region" description="Helical" evidence="19">
    <location>
        <begin position="55"/>
        <end position="78"/>
    </location>
</feature>
<evidence type="ECO:0000256" key="9">
    <source>
        <dbReference type="ARBA" id="ARBA00023136"/>
    </source>
</evidence>
<comment type="function">
    <text evidence="13">An odorant receptor which affects chemotaxis to the volatile odorant diacetyl. Specifies AWA neuronal cell fate via the odr-7 pathway.</text>
</comment>
<sequence length="348" mass="39805">MLTEEWYQVEGKTQDVCGIISIVTNLFLMYLILCKSPNALGTYKWLMMYTTLFELTYALVNLFAGSSVRTFGSAFIVFQKCNFPHDITEFLTITYCSCFGFSLAIVACHFIYRYGAIDIEFRVKYISGVKQCILYVFPFAIGIVWGVICWVYCGETPERTDYLRNKMMENYRLEMEEIAYISAHFWPVDENGLTHPDFDSFFGTFLMFIVVGISIGSVLYFGIGCYCWISKKLEAMTTQSDSLKSLQRQLFHALVVQSAIPFILMYVPIGMAFMFPMLNIELNLKYPFIGLTVAIYPAIDPLPSILIIASYRKGAIDLVKALKCWNRKVGVNKNSTRQDSIVMFTIEA</sequence>
<comment type="subunit">
    <text evidence="15">Interacts with odr-4.</text>
</comment>
<evidence type="ECO:0000256" key="18">
    <source>
        <dbReference type="ARBA" id="ARBA00082489"/>
    </source>
</evidence>
<evidence type="ECO:0000256" key="7">
    <source>
        <dbReference type="ARBA" id="ARBA00022989"/>
    </source>
</evidence>
<dbReference type="FunCoup" id="E3MHL6">
    <property type="interactions" value="1090"/>
</dbReference>
<dbReference type="SUPFAM" id="SSF81321">
    <property type="entry name" value="Family A G protein-coupled receptor-like"/>
    <property type="match status" value="1"/>
</dbReference>
<keyword evidence="7 19" id="KW-1133">Transmembrane helix</keyword>
<reference evidence="20" key="1">
    <citation type="submission" date="2007-07" db="EMBL/GenBank/DDBJ databases">
        <title>PCAP assembly of the Caenorhabditis remanei genome.</title>
        <authorList>
            <consortium name="The Caenorhabditis remanei Sequencing Consortium"/>
            <person name="Wilson R.K."/>
        </authorList>
    </citation>
    <scope>NUCLEOTIDE SEQUENCE [LARGE SCALE GENOMIC DNA]</scope>
    <source>
        <strain evidence="20">PB4641</strain>
    </source>
</reference>
<keyword evidence="8" id="KW-0969">Cilium</keyword>
<keyword evidence="5 19" id="KW-0812">Transmembrane</keyword>
<dbReference type="HOGENOM" id="CLU_036335_2_0_1"/>
<proteinExistence type="inferred from homology"/>
<feature type="transmembrane region" description="Helical" evidence="19">
    <location>
        <begin position="250"/>
        <end position="275"/>
    </location>
</feature>
<dbReference type="FunFam" id="1.20.1070.10:FF:000128">
    <property type="entry name" value="Seven TM Receptor"/>
    <property type="match status" value="1"/>
</dbReference>
<feature type="transmembrane region" description="Helical" evidence="19">
    <location>
        <begin position="90"/>
        <end position="112"/>
    </location>
</feature>
<feature type="transmembrane region" description="Helical" evidence="19">
    <location>
        <begin position="205"/>
        <end position="229"/>
    </location>
</feature>
<keyword evidence="4" id="KW-0716">Sensory transduction</keyword>
<evidence type="ECO:0000256" key="15">
    <source>
        <dbReference type="ARBA" id="ARBA00064300"/>
    </source>
</evidence>
<dbReference type="GO" id="GO:0042048">
    <property type="term" value="P:olfactory behavior"/>
    <property type="evidence" value="ECO:0007669"/>
    <property type="project" value="TreeGrafter"/>
</dbReference>
<feature type="transmembrane region" description="Helical" evidence="19">
    <location>
        <begin position="287"/>
        <end position="311"/>
    </location>
</feature>
<gene>
    <name evidence="20" type="primary">Cre-str-193</name>
    <name evidence="20" type="ORF">CRE_22861</name>
</gene>
<dbReference type="Proteomes" id="UP000008281">
    <property type="component" value="Unassembled WGS sequence"/>
</dbReference>
<keyword evidence="3" id="KW-0145">Chemotaxis</keyword>
<dbReference type="PANTHER" id="PTHR22943">
    <property type="entry name" value="7-TRANSMEMBRANE DOMAIN RECEPTOR C.ELEGANS"/>
    <property type="match status" value="1"/>
</dbReference>
<keyword evidence="9 19" id="KW-0472">Membrane</keyword>
<evidence type="ECO:0000256" key="1">
    <source>
        <dbReference type="ARBA" id="ARBA00004272"/>
    </source>
</evidence>
<dbReference type="GO" id="GO:0060170">
    <property type="term" value="C:ciliary membrane"/>
    <property type="evidence" value="ECO:0007669"/>
    <property type="project" value="UniProtKB-SubCell"/>
</dbReference>
<dbReference type="STRING" id="31234.E3MHL6"/>
<protein>
    <recommendedName>
        <fullName evidence="16">Serpentine receptor class r-10</fullName>
    </recommendedName>
    <alternativeName>
        <fullName evidence="17">Odorant response abnormal protein 10</fullName>
    </alternativeName>
    <alternativeName>
        <fullName evidence="18">Olfactory receptor 10</fullName>
    </alternativeName>
</protein>
<keyword evidence="10" id="KW-0675">Receptor</keyword>
<keyword evidence="12" id="KW-0966">Cell projection</keyword>
<evidence type="ECO:0000256" key="16">
    <source>
        <dbReference type="ARBA" id="ARBA00067967"/>
    </source>
</evidence>
<evidence type="ECO:0000313" key="20">
    <source>
        <dbReference type="EMBL" id="EFP02044.1"/>
    </source>
</evidence>
<evidence type="ECO:0000256" key="8">
    <source>
        <dbReference type="ARBA" id="ARBA00023069"/>
    </source>
</evidence>
<dbReference type="PANTHER" id="PTHR22943:SF47">
    <property type="entry name" value="SEVEN TM RECEPTOR"/>
    <property type="match status" value="1"/>
</dbReference>
<dbReference type="AlphaFoldDB" id="E3MHL6"/>
<comment type="similarity">
    <text evidence="14">Belongs to the nematode receptor-like protein str family.</text>
</comment>
<evidence type="ECO:0000256" key="12">
    <source>
        <dbReference type="ARBA" id="ARBA00023273"/>
    </source>
</evidence>
<evidence type="ECO:0000256" key="17">
    <source>
        <dbReference type="ARBA" id="ARBA00078653"/>
    </source>
</evidence>
<evidence type="ECO:0000256" key="3">
    <source>
        <dbReference type="ARBA" id="ARBA00022500"/>
    </source>
</evidence>
<accession>E3MHL6</accession>
<evidence type="ECO:0000256" key="2">
    <source>
        <dbReference type="ARBA" id="ARBA00022475"/>
    </source>
</evidence>
<evidence type="ECO:0000256" key="4">
    <source>
        <dbReference type="ARBA" id="ARBA00022606"/>
    </source>
</evidence>
<evidence type="ECO:0000256" key="6">
    <source>
        <dbReference type="ARBA" id="ARBA00022725"/>
    </source>
</evidence>
<dbReference type="OrthoDB" id="5779465at2759"/>
<dbReference type="InterPro" id="IPR019428">
    <property type="entry name" value="7TM_GPCR_serpentine_rcpt_Str"/>
</dbReference>
<evidence type="ECO:0000256" key="14">
    <source>
        <dbReference type="ARBA" id="ARBA00061678"/>
    </source>
</evidence>
<dbReference type="CTD" id="9808579"/>
<dbReference type="GO" id="GO:0038022">
    <property type="term" value="F:G protein-coupled olfactory receptor activity"/>
    <property type="evidence" value="ECO:0007669"/>
    <property type="project" value="TreeGrafter"/>
</dbReference>
<keyword evidence="21" id="KW-1185">Reference proteome</keyword>
<feature type="transmembrane region" description="Helical" evidence="19">
    <location>
        <begin position="132"/>
        <end position="153"/>
    </location>
</feature>
<comment type="subcellular location">
    <subcellularLocation>
        <location evidence="1">Cell projection</location>
        <location evidence="1">Cilium membrane</location>
        <topology evidence="1">Multi-pass membrane protein</topology>
    </subcellularLocation>
</comment>
<keyword evidence="2" id="KW-1003">Cell membrane</keyword>
<dbReference type="OMA" id="YFGIGCY"/>
<dbReference type="RefSeq" id="XP_003104443.2">
    <property type="nucleotide sequence ID" value="XM_003104395.2"/>
</dbReference>
<organism evidence="21">
    <name type="scientific">Caenorhabditis remanei</name>
    <name type="common">Caenorhabditis vulgaris</name>
    <dbReference type="NCBI Taxonomy" id="31234"/>
    <lineage>
        <taxon>Eukaryota</taxon>
        <taxon>Metazoa</taxon>
        <taxon>Ecdysozoa</taxon>
        <taxon>Nematoda</taxon>
        <taxon>Chromadorea</taxon>
        <taxon>Rhabditida</taxon>
        <taxon>Rhabditina</taxon>
        <taxon>Rhabditomorpha</taxon>
        <taxon>Rhabditoidea</taxon>
        <taxon>Rhabditidae</taxon>
        <taxon>Peloderinae</taxon>
        <taxon>Caenorhabditis</taxon>
    </lineage>
</organism>
<dbReference type="GO" id="GO:0006935">
    <property type="term" value="P:chemotaxis"/>
    <property type="evidence" value="ECO:0007669"/>
    <property type="project" value="UniProtKB-KW"/>
</dbReference>
<feature type="transmembrane region" description="Helical" evidence="19">
    <location>
        <begin position="16"/>
        <end position="34"/>
    </location>
</feature>
<evidence type="ECO:0000313" key="21">
    <source>
        <dbReference type="Proteomes" id="UP000008281"/>
    </source>
</evidence>
<evidence type="ECO:0000256" key="19">
    <source>
        <dbReference type="SAM" id="Phobius"/>
    </source>
</evidence>
<name>E3MHL6_CAERE</name>
<evidence type="ECO:0000256" key="11">
    <source>
        <dbReference type="ARBA" id="ARBA00023180"/>
    </source>
</evidence>
<evidence type="ECO:0000256" key="13">
    <source>
        <dbReference type="ARBA" id="ARBA00054965"/>
    </source>
</evidence>